<dbReference type="STRING" id="454136.NIES2119_08445"/>
<name>A0A1U7IN00_9CYAN</name>
<accession>A0A1U7IN00</accession>
<evidence type="ECO:0000313" key="1">
    <source>
        <dbReference type="EMBL" id="OKH38619.1"/>
    </source>
</evidence>
<gene>
    <name evidence="1" type="ORF">NIES2119_08445</name>
</gene>
<sequence length="116" mass="13483">MKTEDHKNVTSERYPERVQGTVSSVCQPHLTSKALAQWSDEQYWYLMEGSGKDDKTRSAKFLREVLYDVAAQWECLVAEFHSTKIEFPEELITDWFSQVTQFIESDEEAGESLLLK</sequence>
<protein>
    <submittedName>
        <fullName evidence="1">Uncharacterized protein</fullName>
    </submittedName>
</protein>
<organism evidence="1 2">
    <name type="scientific">[Phormidium ambiguum] IAM M-71</name>
    <dbReference type="NCBI Taxonomy" id="454136"/>
    <lineage>
        <taxon>Bacteria</taxon>
        <taxon>Bacillati</taxon>
        <taxon>Cyanobacteriota</taxon>
        <taxon>Cyanophyceae</taxon>
        <taxon>Oscillatoriophycideae</taxon>
        <taxon>Aerosakkonematales</taxon>
        <taxon>Aerosakkonemataceae</taxon>
        <taxon>Floridanema</taxon>
    </lineage>
</organism>
<dbReference type="AlphaFoldDB" id="A0A1U7IN00"/>
<evidence type="ECO:0000313" key="2">
    <source>
        <dbReference type="Proteomes" id="UP000185860"/>
    </source>
</evidence>
<reference evidence="1 2" key="1">
    <citation type="submission" date="2016-11" db="EMBL/GenBank/DDBJ databases">
        <title>Draft Genome Sequences of Nine Cyanobacterial Strains from Diverse Habitats.</title>
        <authorList>
            <person name="Zhu T."/>
            <person name="Hou S."/>
            <person name="Lu X."/>
            <person name="Hess W.R."/>
        </authorList>
    </citation>
    <scope>NUCLEOTIDE SEQUENCE [LARGE SCALE GENOMIC DNA]</scope>
    <source>
        <strain evidence="1 2">IAM M-71</strain>
    </source>
</reference>
<comment type="caution">
    <text evidence="1">The sequence shown here is derived from an EMBL/GenBank/DDBJ whole genome shotgun (WGS) entry which is preliminary data.</text>
</comment>
<dbReference type="RefSeq" id="WP_073593029.1">
    <property type="nucleotide sequence ID" value="NZ_MRCE01000007.1"/>
</dbReference>
<dbReference type="EMBL" id="MRCE01000007">
    <property type="protein sequence ID" value="OKH38619.1"/>
    <property type="molecule type" value="Genomic_DNA"/>
</dbReference>
<proteinExistence type="predicted"/>
<dbReference type="Proteomes" id="UP000185860">
    <property type="component" value="Unassembled WGS sequence"/>
</dbReference>